<dbReference type="OrthoDB" id="679501at2"/>
<keyword evidence="1" id="KW-0449">Lipoprotein</keyword>
<accession>A0A364Y9X7</accession>
<dbReference type="InterPro" id="IPR019850">
    <property type="entry name" value="GldD-like"/>
</dbReference>
<dbReference type="RefSeq" id="WP_112745450.1">
    <property type="nucleotide sequence ID" value="NZ_QMFY01000001.1"/>
</dbReference>
<evidence type="ECO:0000313" key="2">
    <source>
        <dbReference type="Proteomes" id="UP000251889"/>
    </source>
</evidence>
<dbReference type="EMBL" id="QMFY01000001">
    <property type="protein sequence ID" value="RAW03235.1"/>
    <property type="molecule type" value="Genomic_DNA"/>
</dbReference>
<comment type="caution">
    <text evidence="1">The sequence shown here is derived from an EMBL/GenBank/DDBJ whole genome shotgun (WGS) entry which is preliminary data.</text>
</comment>
<dbReference type="NCBIfam" id="TIGR03512">
    <property type="entry name" value="GldD_lipo"/>
    <property type="match status" value="1"/>
</dbReference>
<evidence type="ECO:0000313" key="1">
    <source>
        <dbReference type="EMBL" id="RAW03235.1"/>
    </source>
</evidence>
<dbReference type="PROSITE" id="PS51257">
    <property type="entry name" value="PROKAR_LIPOPROTEIN"/>
    <property type="match status" value="1"/>
</dbReference>
<organism evidence="1 2">
    <name type="scientific">Pseudochryseolinea flava</name>
    <dbReference type="NCBI Taxonomy" id="2059302"/>
    <lineage>
        <taxon>Bacteria</taxon>
        <taxon>Pseudomonadati</taxon>
        <taxon>Bacteroidota</taxon>
        <taxon>Cytophagia</taxon>
        <taxon>Cytophagales</taxon>
        <taxon>Fulvivirgaceae</taxon>
        <taxon>Pseudochryseolinea</taxon>
    </lineage>
</organism>
<dbReference type="AlphaFoldDB" id="A0A364Y9X7"/>
<keyword evidence="2" id="KW-1185">Reference proteome</keyword>
<dbReference type="Proteomes" id="UP000251889">
    <property type="component" value="Unassembled WGS sequence"/>
</dbReference>
<proteinExistence type="predicted"/>
<sequence>MKLNFFAVLILVVSMTSCNRDYLPKPLGYNRLELPTPAYRNLPDSLPFAFEYSQHATLLDDTSSISERFWIEIYYPTLKSNVHITYKRLNHDEKLLKEFINDAYVLTSKHQIKASAIDEVITKTPSGKTAVIAELEGDVPSQFQFTVTDSAENFIRGALYFNTKVASDSLAPAIEYMKKDIMHLINTLEWKNQK</sequence>
<dbReference type="Pfam" id="PF25593">
    <property type="entry name" value="GldD_lipo"/>
    <property type="match status" value="1"/>
</dbReference>
<reference evidence="1 2" key="1">
    <citation type="submission" date="2018-06" db="EMBL/GenBank/DDBJ databases">
        <title>Chryseolinea flavus sp. nov., a member of the phylum Bacteroidetes isolated from soil.</title>
        <authorList>
            <person name="Li Y."/>
            <person name="Wang J."/>
        </authorList>
    </citation>
    <scope>NUCLEOTIDE SEQUENCE [LARGE SCALE GENOMIC DNA]</scope>
    <source>
        <strain evidence="1 2">SDU1-6</strain>
    </source>
</reference>
<name>A0A364Y9X7_9BACT</name>
<gene>
    <name evidence="1" type="primary">gldD</name>
    <name evidence="1" type="ORF">DQQ10_03880</name>
</gene>
<protein>
    <submittedName>
        <fullName evidence="1">Gliding motility lipoprotein GldD</fullName>
    </submittedName>
</protein>